<feature type="transmembrane region" description="Helical" evidence="7">
    <location>
        <begin position="12"/>
        <end position="38"/>
    </location>
</feature>
<gene>
    <name evidence="9" type="ORF">UX10_C0010G0011</name>
</gene>
<dbReference type="AlphaFoldDB" id="A0A0G1MGX0"/>
<proteinExistence type="inferred from homology"/>
<evidence type="ECO:0000256" key="5">
    <source>
        <dbReference type="ARBA" id="ARBA00023284"/>
    </source>
</evidence>
<feature type="region of interest" description="Disordered" evidence="6">
    <location>
        <begin position="54"/>
        <end position="77"/>
    </location>
</feature>
<evidence type="ECO:0000313" key="9">
    <source>
        <dbReference type="EMBL" id="KKU07494.1"/>
    </source>
</evidence>
<dbReference type="PROSITE" id="PS51352">
    <property type="entry name" value="THIOREDOXIN_2"/>
    <property type="match status" value="1"/>
</dbReference>
<comment type="caution">
    <text evidence="9">The sequence shown here is derived from an EMBL/GenBank/DDBJ whole genome shotgun (WGS) entry which is preliminary data.</text>
</comment>
<evidence type="ECO:0000256" key="2">
    <source>
        <dbReference type="ARBA" id="ARBA00022729"/>
    </source>
</evidence>
<keyword evidence="7" id="KW-0472">Membrane</keyword>
<evidence type="ECO:0000256" key="7">
    <source>
        <dbReference type="SAM" id="Phobius"/>
    </source>
</evidence>
<dbReference type="PANTHER" id="PTHR13887:SF14">
    <property type="entry name" value="DISULFIDE BOND FORMATION PROTEIN D"/>
    <property type="match status" value="1"/>
</dbReference>
<evidence type="ECO:0000256" key="4">
    <source>
        <dbReference type="ARBA" id="ARBA00023157"/>
    </source>
</evidence>
<sequence length="258" mass="27382">MPNIFESLPPKIAFWVGLVGGILVLSTIGFVILLSIFLKGGSFGGVSVKPSDSVATAPSPSPSPSAAQAPSPEPQAGTVKAVSDADHINGNKDAKVFLIEYSDFECPFCKRFHPTGKQVVDAYKGKVAWVYRHFPLSFHANAQKEAEASECAADQGGNTAFWKFTNTVYERTTSNGTGFALDALAPLAKEIGLNETKFKDCLNSGKFASKVQKDITEGTAAGVNGTPGNLIWTKDGKTKLIPGAVPFESLKQVIDTLL</sequence>
<keyword evidence="3" id="KW-0560">Oxidoreductase</keyword>
<reference evidence="9 10" key="1">
    <citation type="journal article" date="2015" name="Nature">
        <title>rRNA introns, odd ribosomes, and small enigmatic genomes across a large radiation of phyla.</title>
        <authorList>
            <person name="Brown C.T."/>
            <person name="Hug L.A."/>
            <person name="Thomas B.C."/>
            <person name="Sharon I."/>
            <person name="Castelle C.J."/>
            <person name="Singh A."/>
            <person name="Wilkins M.J."/>
            <person name="Williams K.H."/>
            <person name="Banfield J.F."/>
        </authorList>
    </citation>
    <scope>NUCLEOTIDE SEQUENCE [LARGE SCALE GENOMIC DNA]</scope>
</reference>
<dbReference type="Gene3D" id="3.40.30.10">
    <property type="entry name" value="Glutaredoxin"/>
    <property type="match status" value="1"/>
</dbReference>
<evidence type="ECO:0000259" key="8">
    <source>
        <dbReference type="PROSITE" id="PS51352"/>
    </source>
</evidence>
<protein>
    <submittedName>
        <fullName evidence="9">Periplasmic thiol:disulfide interchange protein DsbA</fullName>
    </submittedName>
</protein>
<dbReference type="EMBL" id="LCKX01000010">
    <property type="protein sequence ID" value="KKU07494.1"/>
    <property type="molecule type" value="Genomic_DNA"/>
</dbReference>
<keyword evidence="7" id="KW-0812">Transmembrane</keyword>
<accession>A0A0G1MGX0</accession>
<dbReference type="Proteomes" id="UP000033999">
    <property type="component" value="Unassembled WGS sequence"/>
</dbReference>
<evidence type="ECO:0000256" key="3">
    <source>
        <dbReference type="ARBA" id="ARBA00023002"/>
    </source>
</evidence>
<dbReference type="Pfam" id="PF13462">
    <property type="entry name" value="Thioredoxin_4"/>
    <property type="match status" value="1"/>
</dbReference>
<keyword evidence="5" id="KW-0676">Redox-active center</keyword>
<dbReference type="InterPro" id="IPR036249">
    <property type="entry name" value="Thioredoxin-like_sf"/>
</dbReference>
<feature type="compositionally biased region" description="Low complexity" evidence="6">
    <location>
        <begin position="54"/>
        <end position="76"/>
    </location>
</feature>
<keyword evidence="4" id="KW-1015">Disulfide bond</keyword>
<organism evidence="9 10">
    <name type="scientific">Candidatus Magasanikbacteria bacterium GW2011_GWA2_45_39</name>
    <dbReference type="NCBI Taxonomy" id="1619041"/>
    <lineage>
        <taxon>Bacteria</taxon>
        <taxon>Candidatus Magasanikiibacteriota</taxon>
    </lineage>
</organism>
<evidence type="ECO:0000256" key="6">
    <source>
        <dbReference type="SAM" id="MobiDB-lite"/>
    </source>
</evidence>
<comment type="similarity">
    <text evidence="1">Belongs to the thioredoxin family. DsbA subfamily.</text>
</comment>
<evidence type="ECO:0000256" key="1">
    <source>
        <dbReference type="ARBA" id="ARBA00005791"/>
    </source>
</evidence>
<keyword evidence="7" id="KW-1133">Transmembrane helix</keyword>
<dbReference type="InterPro" id="IPR012336">
    <property type="entry name" value="Thioredoxin-like_fold"/>
</dbReference>
<dbReference type="PANTHER" id="PTHR13887">
    <property type="entry name" value="GLUTATHIONE S-TRANSFERASE KAPPA"/>
    <property type="match status" value="1"/>
</dbReference>
<dbReference type="InterPro" id="IPR013766">
    <property type="entry name" value="Thioredoxin_domain"/>
</dbReference>
<dbReference type="GO" id="GO:0016491">
    <property type="term" value="F:oxidoreductase activity"/>
    <property type="evidence" value="ECO:0007669"/>
    <property type="project" value="UniProtKB-KW"/>
</dbReference>
<evidence type="ECO:0000313" key="10">
    <source>
        <dbReference type="Proteomes" id="UP000033999"/>
    </source>
</evidence>
<name>A0A0G1MGX0_9BACT</name>
<feature type="domain" description="Thioredoxin" evidence="8">
    <location>
        <begin position="57"/>
        <end position="258"/>
    </location>
</feature>
<dbReference type="SUPFAM" id="SSF52833">
    <property type="entry name" value="Thioredoxin-like"/>
    <property type="match status" value="1"/>
</dbReference>
<keyword evidence="2" id="KW-0732">Signal</keyword>